<dbReference type="PANTHER" id="PTHR21705">
    <property type="entry name" value="RAI16 PROTEIN-RELATED"/>
    <property type="match status" value="1"/>
</dbReference>
<gene>
    <name evidence="4" type="ORF">SNE40_017875</name>
</gene>
<dbReference type="PANTHER" id="PTHR21705:SF12">
    <property type="entry name" value="FHF COMPLEX SUBUNIT HOOK-INTERACTING PROTEIN C-TERMINAL DOMAIN-CONTAINING PROTEIN"/>
    <property type="match status" value="1"/>
</dbReference>
<evidence type="ECO:0000313" key="4">
    <source>
        <dbReference type="EMBL" id="KAK6174637.1"/>
    </source>
</evidence>
<dbReference type="InterPro" id="IPR045669">
    <property type="entry name" value="FHIP_C"/>
</dbReference>
<feature type="region of interest" description="Disordered" evidence="2">
    <location>
        <begin position="563"/>
        <end position="585"/>
    </location>
</feature>
<evidence type="ECO:0000256" key="1">
    <source>
        <dbReference type="ARBA" id="ARBA00024336"/>
    </source>
</evidence>
<feature type="domain" description="FHF complex subunit HOOK-interacting protein C-terminal" evidence="3">
    <location>
        <begin position="657"/>
        <end position="749"/>
    </location>
</feature>
<dbReference type="Pfam" id="PF19314">
    <property type="entry name" value="DUF5917"/>
    <property type="match status" value="1"/>
</dbReference>
<name>A0AAN8JBY3_PATCE</name>
<proteinExistence type="inferred from homology"/>
<dbReference type="InterPro" id="IPR019384">
    <property type="entry name" value="FHIP"/>
</dbReference>
<dbReference type="AlphaFoldDB" id="A0AAN8JBY3"/>
<comment type="caution">
    <text evidence="4">The sequence shown here is derived from an EMBL/GenBank/DDBJ whole genome shotgun (WGS) entry which is preliminary data.</text>
</comment>
<protein>
    <recommendedName>
        <fullName evidence="3">FHF complex subunit HOOK-interacting protein C-terminal domain-containing protein</fullName>
    </recommendedName>
</protein>
<evidence type="ECO:0000256" key="2">
    <source>
        <dbReference type="SAM" id="MobiDB-lite"/>
    </source>
</evidence>
<feature type="compositionally biased region" description="Polar residues" evidence="2">
    <location>
        <begin position="574"/>
        <end position="584"/>
    </location>
</feature>
<dbReference type="Proteomes" id="UP001347796">
    <property type="component" value="Unassembled WGS sequence"/>
</dbReference>
<dbReference type="EMBL" id="JAZGQO010000011">
    <property type="protein sequence ID" value="KAK6174637.1"/>
    <property type="molecule type" value="Genomic_DNA"/>
</dbReference>
<evidence type="ECO:0000259" key="3">
    <source>
        <dbReference type="Pfam" id="PF19314"/>
    </source>
</evidence>
<comment type="similarity">
    <text evidence="1">Belongs to the FHIP family.</text>
</comment>
<sequence length="803" mass="90803">MFNKFTTLIQHAVDSFVPNLTLQEEFIHHWNAVTHYFVDNKEERRRIEETTIPGHIEQMVLILVQEEREQLEVGTTGPCLEYLLQHRLLETLYTLGRTDHPPGMKQVILIFFTKLLSRLDHPLLPHINVHRAAQRLVKICGEVRAGPTEKEEIEYLCTVCSKIKADPYLVNFFIESGKPVKNSSHVNTSGIPKSQDFSLVNALLTLSSSNDARVCVKACEGIMLCVSLPEQSAADCLVRHTKFCDNLITRLCDLYDKLPSFVSPSDIESVDAKWGLDAVVTVKEDQQTFKGKWQLTSFLAWLDYCDQLIAVSHPTVAAALATTITEKLLLNKIKKDLLQASEAGVLMATAYFTKCLRIVYSPPLLIEFSHFLLGTDKEVEKLNDEQPTIRKRLLERCDHLSDEVSVVTMRLFETLLQKEEESIFHNLILRNLLGRSYITLNPVKKNDEQVNTNSSQKDDASSCEGKTEFLSATDTQAVKDLTQKSTIKTDVCSNNLNVERDGEKMESDIGELSGEKTLDENVQDDVLRQTVSDETVKLQVPHKEVELKIIEKTETEKLLDSIVNDDSPDREIESGNSTATSTPKSYPRAEVHKIVTSFLSLLPEEAKSSYQTADSGYDMYLKDAHKQFSNVEQMCKPWNWPSEPVVDKDFSTEPFWEGSFVKMLLDKLSRTLNQSYAVNLLVTSLISRVAILPHPNIQEYLLDPFIPTDPKTRTLHNVLKKISAEVLVYMKTESDFQNKLGTARKNLMGAAETVKSLRLKPMTPPSPGFDDQGQLEAIIVLEEFCKELSAITFVKYHAAVTRT</sequence>
<accession>A0AAN8JBY3</accession>
<dbReference type="Pfam" id="PF19311">
    <property type="entry name" value="KELAA"/>
    <property type="match status" value="1"/>
</dbReference>
<evidence type="ECO:0000313" key="5">
    <source>
        <dbReference type="Proteomes" id="UP001347796"/>
    </source>
</evidence>
<dbReference type="Pfam" id="PF10257">
    <property type="entry name" value="RAI16-like"/>
    <property type="match status" value="1"/>
</dbReference>
<reference evidence="4 5" key="1">
    <citation type="submission" date="2024-01" db="EMBL/GenBank/DDBJ databases">
        <title>The genome of the rayed Mediterranean limpet Patella caerulea (Linnaeus, 1758).</title>
        <authorList>
            <person name="Anh-Thu Weber A."/>
            <person name="Halstead-Nussloch G."/>
        </authorList>
    </citation>
    <scope>NUCLEOTIDE SEQUENCE [LARGE SCALE GENOMIC DNA]</scope>
    <source>
        <strain evidence="4">AATW-2023a</strain>
        <tissue evidence="4">Whole specimen</tissue>
    </source>
</reference>
<keyword evidence="5" id="KW-1185">Reference proteome</keyword>
<organism evidence="4 5">
    <name type="scientific">Patella caerulea</name>
    <name type="common">Rayed Mediterranean limpet</name>
    <dbReference type="NCBI Taxonomy" id="87958"/>
    <lineage>
        <taxon>Eukaryota</taxon>
        <taxon>Metazoa</taxon>
        <taxon>Spiralia</taxon>
        <taxon>Lophotrochozoa</taxon>
        <taxon>Mollusca</taxon>
        <taxon>Gastropoda</taxon>
        <taxon>Patellogastropoda</taxon>
        <taxon>Patelloidea</taxon>
        <taxon>Patellidae</taxon>
        <taxon>Patella</taxon>
    </lineage>
</organism>
<dbReference type="InterPro" id="IPR045668">
    <property type="entry name" value="FHIP_KELAA_motif"/>
</dbReference>